<keyword evidence="7 9" id="KW-0275">Fatty acid biosynthesis</keyword>
<dbReference type="Pfam" id="PF00364">
    <property type="entry name" value="Biotin_lipoyl"/>
    <property type="match status" value="1"/>
</dbReference>
<evidence type="ECO:0000256" key="6">
    <source>
        <dbReference type="ARBA" id="ARBA00023098"/>
    </source>
</evidence>
<evidence type="ECO:0000256" key="3">
    <source>
        <dbReference type="ARBA" id="ARBA00017562"/>
    </source>
</evidence>
<comment type="caution">
    <text evidence="11">The sequence shown here is derived from an EMBL/GenBank/DDBJ whole genome shotgun (WGS) entry which is preliminary data.</text>
</comment>
<evidence type="ECO:0000256" key="8">
    <source>
        <dbReference type="ARBA" id="ARBA00023267"/>
    </source>
</evidence>
<evidence type="ECO:0000256" key="4">
    <source>
        <dbReference type="ARBA" id="ARBA00022516"/>
    </source>
</evidence>
<keyword evidence="6 9" id="KW-0443">Lipid metabolism</keyword>
<evidence type="ECO:0000259" key="10">
    <source>
        <dbReference type="PROSITE" id="PS50968"/>
    </source>
</evidence>
<evidence type="ECO:0000256" key="7">
    <source>
        <dbReference type="ARBA" id="ARBA00023160"/>
    </source>
</evidence>
<evidence type="ECO:0000256" key="9">
    <source>
        <dbReference type="RuleBase" id="RU364072"/>
    </source>
</evidence>
<dbReference type="PANTHER" id="PTHR45266:SF3">
    <property type="entry name" value="OXALOACETATE DECARBOXYLASE ALPHA CHAIN"/>
    <property type="match status" value="1"/>
</dbReference>
<keyword evidence="4 9" id="KW-0444">Lipid biosynthesis</keyword>
<name>A0AAE3NGP1_RALSL</name>
<dbReference type="GO" id="GO:0006633">
    <property type="term" value="P:fatty acid biosynthetic process"/>
    <property type="evidence" value="ECO:0007669"/>
    <property type="project" value="UniProtKB-KW"/>
</dbReference>
<dbReference type="GO" id="GO:0003989">
    <property type="term" value="F:acetyl-CoA carboxylase activity"/>
    <property type="evidence" value="ECO:0007669"/>
    <property type="project" value="InterPro"/>
</dbReference>
<keyword evidence="5 9" id="KW-0276">Fatty acid metabolism</keyword>
<feature type="domain" description="Lipoyl-binding" evidence="10">
    <location>
        <begin position="86"/>
        <end position="162"/>
    </location>
</feature>
<evidence type="ECO:0000313" key="11">
    <source>
        <dbReference type="EMBL" id="MDB0520101.1"/>
    </source>
</evidence>
<evidence type="ECO:0000313" key="12">
    <source>
        <dbReference type="Proteomes" id="UP001143674"/>
    </source>
</evidence>
<evidence type="ECO:0000256" key="5">
    <source>
        <dbReference type="ARBA" id="ARBA00022832"/>
    </source>
</evidence>
<keyword evidence="8 9" id="KW-0092">Biotin</keyword>
<dbReference type="InterPro" id="IPR011053">
    <property type="entry name" value="Single_hybrid_motif"/>
</dbReference>
<proteinExistence type="predicted"/>
<dbReference type="InterPro" id="IPR050709">
    <property type="entry name" value="Biotin_Carboxyl_Carrier/Decarb"/>
</dbReference>
<comment type="pathway">
    <text evidence="2 9">Lipid metabolism; fatty acid biosynthesis.</text>
</comment>
<dbReference type="FunFam" id="2.40.50.100:FF:000003">
    <property type="entry name" value="Acetyl-CoA carboxylase biotin carboxyl carrier protein"/>
    <property type="match status" value="1"/>
</dbReference>
<dbReference type="GO" id="GO:0009317">
    <property type="term" value="C:acetyl-CoA carboxylase complex"/>
    <property type="evidence" value="ECO:0007669"/>
    <property type="project" value="InterPro"/>
</dbReference>
<dbReference type="Gene3D" id="2.40.50.100">
    <property type="match status" value="1"/>
</dbReference>
<gene>
    <name evidence="11" type="ORF">LBW55_00530</name>
</gene>
<dbReference type="PRINTS" id="PR01071">
    <property type="entry name" value="ACOABIOTINCC"/>
</dbReference>
<comment type="function">
    <text evidence="1 9">This protein is a component of the acetyl coenzyme A carboxylase complex; first, biotin carboxylase catalyzes the carboxylation of the carrier protein and then the transcarboxylase transfers the carboxyl group to form malonyl-CoA.</text>
</comment>
<dbReference type="InterPro" id="IPR001249">
    <property type="entry name" value="AcCoA_biotinCC"/>
</dbReference>
<dbReference type="SUPFAM" id="SSF51230">
    <property type="entry name" value="Single hybrid motif"/>
    <property type="match status" value="1"/>
</dbReference>
<organism evidence="11 12">
    <name type="scientific">Ralstonia solanacearum</name>
    <name type="common">Pseudomonas solanacearum</name>
    <dbReference type="NCBI Taxonomy" id="305"/>
    <lineage>
        <taxon>Bacteria</taxon>
        <taxon>Pseudomonadati</taxon>
        <taxon>Pseudomonadota</taxon>
        <taxon>Betaproteobacteria</taxon>
        <taxon>Burkholderiales</taxon>
        <taxon>Burkholderiaceae</taxon>
        <taxon>Ralstonia</taxon>
        <taxon>Ralstonia solanacearum species complex</taxon>
    </lineage>
</organism>
<dbReference type="PANTHER" id="PTHR45266">
    <property type="entry name" value="OXALOACETATE DECARBOXYLASE ALPHA CHAIN"/>
    <property type="match status" value="1"/>
</dbReference>
<dbReference type="PROSITE" id="PS50968">
    <property type="entry name" value="BIOTINYL_LIPOYL"/>
    <property type="match status" value="1"/>
</dbReference>
<protein>
    <recommendedName>
        <fullName evidence="3 9">Biotin carboxyl carrier protein of acetyl-CoA carboxylase</fullName>
    </recommendedName>
</protein>
<dbReference type="CDD" id="cd06850">
    <property type="entry name" value="biotinyl_domain"/>
    <property type="match status" value="1"/>
</dbReference>
<accession>A0AAE3NGP1</accession>
<dbReference type="EMBL" id="JAIVEX010000001">
    <property type="protein sequence ID" value="MDB0520101.1"/>
    <property type="molecule type" value="Genomic_DNA"/>
</dbReference>
<dbReference type="Proteomes" id="UP001143674">
    <property type="component" value="Unassembled WGS sequence"/>
</dbReference>
<evidence type="ECO:0000256" key="2">
    <source>
        <dbReference type="ARBA" id="ARBA00005194"/>
    </source>
</evidence>
<dbReference type="RefSeq" id="WP_184851815.1">
    <property type="nucleotide sequence ID" value="NZ_JABZEH010000002.1"/>
</dbReference>
<dbReference type="InterPro" id="IPR000089">
    <property type="entry name" value="Biotin_lipoyl"/>
</dbReference>
<sequence>MDLSQIKQLIDAMASSDLAEMSFSYQGWVLRLVRHPSAGQCGGAETASPALPAGALPTPAALAAAAVQQSSQSQTQPQPVAAAPQQRELLAPMFGVVHLRPAPGEPVFVQPGQAVQAGQTVCVIEAMKVFNAVVAEHDGTVESVLVESGTEVEAGQPLFRFA</sequence>
<dbReference type="PROSITE" id="PS00188">
    <property type="entry name" value="BIOTIN"/>
    <property type="match status" value="1"/>
</dbReference>
<dbReference type="AlphaFoldDB" id="A0AAE3NGP1"/>
<evidence type="ECO:0000256" key="1">
    <source>
        <dbReference type="ARBA" id="ARBA00003761"/>
    </source>
</evidence>
<reference evidence="11" key="1">
    <citation type="submission" date="2021-09" db="EMBL/GenBank/DDBJ databases">
        <title>Genomic analysis of Ralstonia spp.</title>
        <authorList>
            <person name="Aburjaile F."/>
            <person name="Ariute J.C."/>
            <person name="Pais A.K.L."/>
            <person name="Albuquerque G.M.R."/>
            <person name="Silva A.M.F."/>
            <person name="Brenig B."/>
            <person name="Azevedo V."/>
            <person name="Matiuzzi M."/>
            <person name="Ramos R."/>
            <person name="Goes-Neto A."/>
            <person name="Soares S."/>
            <person name="Iseppon A.M.B."/>
            <person name="Souza E."/>
            <person name="Gama M."/>
        </authorList>
    </citation>
    <scope>NUCLEOTIDE SEQUENCE</scope>
    <source>
        <strain evidence="11">B4</strain>
    </source>
</reference>
<dbReference type="InterPro" id="IPR001882">
    <property type="entry name" value="Biotin_BS"/>
</dbReference>